<feature type="compositionally biased region" description="Polar residues" evidence="2">
    <location>
        <begin position="1"/>
        <end position="18"/>
    </location>
</feature>
<name>A0A4R4US54_9ACTN</name>
<dbReference type="PANTHER" id="PTHR35526:SF3">
    <property type="entry name" value="ANTI-SIGMA-F FACTOR RSBW"/>
    <property type="match status" value="1"/>
</dbReference>
<dbReference type="Gene3D" id="3.30.565.10">
    <property type="entry name" value="Histidine kinase-like ATPase, C-terminal domain"/>
    <property type="match status" value="1"/>
</dbReference>
<organism evidence="4 5">
    <name type="scientific">Nonomuraea deserti</name>
    <dbReference type="NCBI Taxonomy" id="1848322"/>
    <lineage>
        <taxon>Bacteria</taxon>
        <taxon>Bacillati</taxon>
        <taxon>Actinomycetota</taxon>
        <taxon>Actinomycetes</taxon>
        <taxon>Streptosporangiales</taxon>
        <taxon>Streptosporangiaceae</taxon>
        <taxon>Nonomuraea</taxon>
    </lineage>
</organism>
<feature type="domain" description="Histidine kinase/HSP90-like ATPase" evidence="3">
    <location>
        <begin position="29"/>
        <end position="138"/>
    </location>
</feature>
<reference evidence="4 5" key="1">
    <citation type="submission" date="2019-03" db="EMBL/GenBank/DDBJ databases">
        <title>Draft genome sequences of novel Actinobacteria.</title>
        <authorList>
            <person name="Sahin N."/>
            <person name="Ay H."/>
            <person name="Saygin H."/>
        </authorList>
    </citation>
    <scope>NUCLEOTIDE SEQUENCE [LARGE SCALE GENOMIC DNA]</scope>
    <source>
        <strain evidence="4 5">KC310</strain>
    </source>
</reference>
<feature type="region of interest" description="Disordered" evidence="2">
    <location>
        <begin position="1"/>
        <end position="23"/>
    </location>
</feature>
<keyword evidence="1" id="KW-0808">Transferase</keyword>
<sequence>MSNTATEPSMVTSGNTFSRPDERDATWTFASDASSIPGVRKAVRDELAAWGLRSIAADAELLVSEVVTNAVQHAQGPYRCSVWLTGAFLRFEVEDRTAAPPLLRDAGFDAERGRGLRVLDAIACCWGSEDSPLGKIVWFELLAGAGL</sequence>
<keyword evidence="5" id="KW-1185">Reference proteome</keyword>
<keyword evidence="4" id="KW-0547">Nucleotide-binding</keyword>
<keyword evidence="1" id="KW-0418">Kinase</keyword>
<dbReference type="CDD" id="cd16936">
    <property type="entry name" value="HATPase_RsbW-like"/>
    <property type="match status" value="1"/>
</dbReference>
<dbReference type="PANTHER" id="PTHR35526">
    <property type="entry name" value="ANTI-SIGMA-F FACTOR RSBW-RELATED"/>
    <property type="match status" value="1"/>
</dbReference>
<accession>A0A4R4US54</accession>
<dbReference type="SUPFAM" id="SSF55874">
    <property type="entry name" value="ATPase domain of HSP90 chaperone/DNA topoisomerase II/histidine kinase"/>
    <property type="match status" value="1"/>
</dbReference>
<dbReference type="InterPro" id="IPR036890">
    <property type="entry name" value="HATPase_C_sf"/>
</dbReference>
<evidence type="ECO:0000259" key="3">
    <source>
        <dbReference type="Pfam" id="PF13581"/>
    </source>
</evidence>
<protein>
    <submittedName>
        <fullName evidence="4">ATP-binding protein</fullName>
    </submittedName>
</protein>
<keyword evidence="1" id="KW-0723">Serine/threonine-protein kinase</keyword>
<gene>
    <name evidence="4" type="ORF">E1292_42585</name>
</gene>
<dbReference type="Proteomes" id="UP000295258">
    <property type="component" value="Unassembled WGS sequence"/>
</dbReference>
<dbReference type="GO" id="GO:0004674">
    <property type="term" value="F:protein serine/threonine kinase activity"/>
    <property type="evidence" value="ECO:0007669"/>
    <property type="project" value="UniProtKB-KW"/>
</dbReference>
<proteinExistence type="predicted"/>
<comment type="caution">
    <text evidence="4">The sequence shown here is derived from an EMBL/GenBank/DDBJ whole genome shotgun (WGS) entry which is preliminary data.</text>
</comment>
<evidence type="ECO:0000313" key="5">
    <source>
        <dbReference type="Proteomes" id="UP000295258"/>
    </source>
</evidence>
<dbReference type="AlphaFoldDB" id="A0A4R4US54"/>
<dbReference type="Pfam" id="PF13581">
    <property type="entry name" value="HATPase_c_2"/>
    <property type="match status" value="1"/>
</dbReference>
<evidence type="ECO:0000313" key="4">
    <source>
        <dbReference type="EMBL" id="TDC91433.1"/>
    </source>
</evidence>
<evidence type="ECO:0000256" key="1">
    <source>
        <dbReference type="ARBA" id="ARBA00022527"/>
    </source>
</evidence>
<dbReference type="InterPro" id="IPR003594">
    <property type="entry name" value="HATPase_dom"/>
</dbReference>
<dbReference type="EMBL" id="SMKO01000206">
    <property type="protein sequence ID" value="TDC91433.1"/>
    <property type="molecule type" value="Genomic_DNA"/>
</dbReference>
<evidence type="ECO:0000256" key="2">
    <source>
        <dbReference type="SAM" id="MobiDB-lite"/>
    </source>
</evidence>
<dbReference type="InterPro" id="IPR050267">
    <property type="entry name" value="Anti-sigma-factor_SerPK"/>
</dbReference>
<dbReference type="GO" id="GO:0005524">
    <property type="term" value="F:ATP binding"/>
    <property type="evidence" value="ECO:0007669"/>
    <property type="project" value="UniProtKB-KW"/>
</dbReference>
<keyword evidence="4" id="KW-0067">ATP-binding</keyword>